<dbReference type="PROSITE" id="PS50949">
    <property type="entry name" value="HTH_GNTR"/>
    <property type="match status" value="1"/>
</dbReference>
<sequence length="282" mass="30275">MAPTIEGAIPLTALDPDSSEHVSQQIANVLRAAILTGELAPGVQLPSQPQLATHYGVARETVKRALEVLRSERLIVTRQGSGSFVRLRRQPPDILEPAIAAALTRPHVTIDFAGVSAEKLRDALVHVLDAAHGGNHRPKSITMRLALPAEPRPTDTAAPRPAAMLPSDGATRHGVELIRRLSDLEPAMSVAVQVQALNTAPMSDLYILNRQEAMFGFNPARPQAGPGDPERRDDTVSTGGSIPLFHYIADSDVASHATQFVASAQSWFDATWNEATSGIDHR</sequence>
<name>A0ABP8DMI0_9ACTN</name>
<dbReference type="SUPFAM" id="SSF46785">
    <property type="entry name" value="Winged helix' DNA-binding domain"/>
    <property type="match status" value="1"/>
</dbReference>
<accession>A0ABP8DMI0</accession>
<evidence type="ECO:0000256" key="2">
    <source>
        <dbReference type="ARBA" id="ARBA00023125"/>
    </source>
</evidence>
<protein>
    <recommendedName>
        <fullName evidence="4">HTH gntR-type domain-containing protein</fullName>
    </recommendedName>
</protein>
<dbReference type="PANTHER" id="PTHR44846:SF17">
    <property type="entry name" value="GNTR-FAMILY TRANSCRIPTIONAL REGULATOR"/>
    <property type="match status" value="1"/>
</dbReference>
<dbReference type="Proteomes" id="UP001500620">
    <property type="component" value="Unassembled WGS sequence"/>
</dbReference>
<gene>
    <name evidence="5" type="ORF">GCM10022255_085400</name>
</gene>
<dbReference type="RefSeq" id="WP_345136617.1">
    <property type="nucleotide sequence ID" value="NZ_BAABAT010000037.1"/>
</dbReference>
<comment type="caution">
    <text evidence="5">The sequence shown here is derived from an EMBL/GenBank/DDBJ whole genome shotgun (WGS) entry which is preliminary data.</text>
</comment>
<evidence type="ECO:0000256" key="1">
    <source>
        <dbReference type="ARBA" id="ARBA00023015"/>
    </source>
</evidence>
<keyword evidence="2" id="KW-0238">DNA-binding</keyword>
<dbReference type="InterPro" id="IPR050679">
    <property type="entry name" value="Bact_HTH_transcr_reg"/>
</dbReference>
<evidence type="ECO:0000259" key="4">
    <source>
        <dbReference type="PROSITE" id="PS50949"/>
    </source>
</evidence>
<dbReference type="Pfam" id="PF00392">
    <property type="entry name" value="GntR"/>
    <property type="match status" value="1"/>
</dbReference>
<dbReference type="PANTHER" id="PTHR44846">
    <property type="entry name" value="MANNOSYL-D-GLYCERATE TRANSPORT/METABOLISM SYSTEM REPRESSOR MNGR-RELATED"/>
    <property type="match status" value="1"/>
</dbReference>
<dbReference type="SMART" id="SM00345">
    <property type="entry name" value="HTH_GNTR"/>
    <property type="match status" value="1"/>
</dbReference>
<feature type="domain" description="HTH gntR-type" evidence="4">
    <location>
        <begin position="20"/>
        <end position="88"/>
    </location>
</feature>
<evidence type="ECO:0000313" key="6">
    <source>
        <dbReference type="Proteomes" id="UP001500620"/>
    </source>
</evidence>
<dbReference type="Gene3D" id="1.10.10.10">
    <property type="entry name" value="Winged helix-like DNA-binding domain superfamily/Winged helix DNA-binding domain"/>
    <property type="match status" value="1"/>
</dbReference>
<organism evidence="5 6">
    <name type="scientific">Dactylosporangium darangshiense</name>
    <dbReference type="NCBI Taxonomy" id="579108"/>
    <lineage>
        <taxon>Bacteria</taxon>
        <taxon>Bacillati</taxon>
        <taxon>Actinomycetota</taxon>
        <taxon>Actinomycetes</taxon>
        <taxon>Micromonosporales</taxon>
        <taxon>Micromonosporaceae</taxon>
        <taxon>Dactylosporangium</taxon>
    </lineage>
</organism>
<dbReference type="PRINTS" id="PR00035">
    <property type="entry name" value="HTHGNTR"/>
</dbReference>
<dbReference type="CDD" id="cd07377">
    <property type="entry name" value="WHTH_GntR"/>
    <property type="match status" value="1"/>
</dbReference>
<dbReference type="EMBL" id="BAABAT010000037">
    <property type="protein sequence ID" value="GAA4259713.1"/>
    <property type="molecule type" value="Genomic_DNA"/>
</dbReference>
<proteinExistence type="predicted"/>
<dbReference type="InterPro" id="IPR036388">
    <property type="entry name" value="WH-like_DNA-bd_sf"/>
</dbReference>
<dbReference type="InterPro" id="IPR036390">
    <property type="entry name" value="WH_DNA-bd_sf"/>
</dbReference>
<evidence type="ECO:0000256" key="3">
    <source>
        <dbReference type="ARBA" id="ARBA00023163"/>
    </source>
</evidence>
<dbReference type="InterPro" id="IPR000524">
    <property type="entry name" value="Tscrpt_reg_HTH_GntR"/>
</dbReference>
<keyword evidence="1" id="KW-0805">Transcription regulation</keyword>
<keyword evidence="3" id="KW-0804">Transcription</keyword>
<reference evidence="6" key="1">
    <citation type="journal article" date="2019" name="Int. J. Syst. Evol. Microbiol.">
        <title>The Global Catalogue of Microorganisms (GCM) 10K type strain sequencing project: providing services to taxonomists for standard genome sequencing and annotation.</title>
        <authorList>
            <consortium name="The Broad Institute Genomics Platform"/>
            <consortium name="The Broad Institute Genome Sequencing Center for Infectious Disease"/>
            <person name="Wu L."/>
            <person name="Ma J."/>
        </authorList>
    </citation>
    <scope>NUCLEOTIDE SEQUENCE [LARGE SCALE GENOMIC DNA]</scope>
    <source>
        <strain evidence="6">JCM 17441</strain>
    </source>
</reference>
<evidence type="ECO:0000313" key="5">
    <source>
        <dbReference type="EMBL" id="GAA4259713.1"/>
    </source>
</evidence>
<keyword evidence="6" id="KW-1185">Reference proteome</keyword>